<keyword evidence="1" id="KW-0812">Transmembrane</keyword>
<feature type="transmembrane region" description="Helical" evidence="1">
    <location>
        <begin position="84"/>
        <end position="107"/>
    </location>
</feature>
<protein>
    <submittedName>
        <fullName evidence="2">Uncharacterized protein</fullName>
    </submittedName>
</protein>
<keyword evidence="1" id="KW-1133">Transmembrane helix</keyword>
<name>A0A6C2U1P4_PONDE</name>
<accession>A0A6C2U1P4</accession>
<evidence type="ECO:0000256" key="1">
    <source>
        <dbReference type="SAM" id="Phobius"/>
    </source>
</evidence>
<feature type="transmembrane region" description="Helical" evidence="1">
    <location>
        <begin position="12"/>
        <end position="33"/>
    </location>
</feature>
<keyword evidence="1" id="KW-0472">Membrane</keyword>
<keyword evidence="3" id="KW-1185">Reference proteome</keyword>
<gene>
    <name evidence="2" type="ORF">PDESU_02360</name>
</gene>
<sequence length="339" mass="38820">MRNNERLRSILLALLLAGLSYFLVKNLVVFVGNDLQGNREGTTLLEWMLDSRLAWTLYLYLVACFSFFYLGFRLASGLRWYWRMLSFPVLCCVFFVMLWGVANAVLYSQERRVCLHQGILAENDLGECLQRKLDMLETHRSGLPSPDDGNHVTALQEGVFDPQYYFSCFTNLSMESGFVLDYSYSQSWFAGSPWIYARNVGETPAIDDVDCDWFLKVHLNGTEESYLEYAVLYRYADQFYLTGHAIKGSEGRIVASKAQYENLINKGLGLGARSMKQACVIDFYPRVRIAEDSVEVSFCSFSGHGGLVRKTITIAREHAHRILNEDEETVIKYDCGWIM</sequence>
<evidence type="ECO:0000313" key="2">
    <source>
        <dbReference type="EMBL" id="VGO13803.1"/>
    </source>
</evidence>
<organism evidence="2 3">
    <name type="scientific">Pontiella desulfatans</name>
    <dbReference type="NCBI Taxonomy" id="2750659"/>
    <lineage>
        <taxon>Bacteria</taxon>
        <taxon>Pseudomonadati</taxon>
        <taxon>Kiritimatiellota</taxon>
        <taxon>Kiritimatiellia</taxon>
        <taxon>Kiritimatiellales</taxon>
        <taxon>Pontiellaceae</taxon>
        <taxon>Pontiella</taxon>
    </lineage>
</organism>
<feature type="transmembrane region" description="Helical" evidence="1">
    <location>
        <begin position="53"/>
        <end position="72"/>
    </location>
</feature>
<dbReference type="EMBL" id="CAAHFG010000001">
    <property type="protein sequence ID" value="VGO13803.1"/>
    <property type="molecule type" value="Genomic_DNA"/>
</dbReference>
<reference evidence="2 3" key="1">
    <citation type="submission" date="2019-04" db="EMBL/GenBank/DDBJ databases">
        <authorList>
            <person name="Van Vliet M D."/>
        </authorList>
    </citation>
    <scope>NUCLEOTIDE SEQUENCE [LARGE SCALE GENOMIC DNA]</scope>
    <source>
        <strain evidence="2 3">F1</strain>
    </source>
</reference>
<dbReference type="RefSeq" id="WP_136079345.1">
    <property type="nucleotide sequence ID" value="NZ_CAAHFG010000001.1"/>
</dbReference>
<dbReference type="Proteomes" id="UP000366872">
    <property type="component" value="Unassembled WGS sequence"/>
</dbReference>
<evidence type="ECO:0000313" key="3">
    <source>
        <dbReference type="Proteomes" id="UP000366872"/>
    </source>
</evidence>
<proteinExistence type="predicted"/>
<dbReference type="AlphaFoldDB" id="A0A6C2U1P4"/>